<organism evidence="1 2">
    <name type="scientific">Cladophialophora psammophila CBS 110553</name>
    <dbReference type="NCBI Taxonomy" id="1182543"/>
    <lineage>
        <taxon>Eukaryota</taxon>
        <taxon>Fungi</taxon>
        <taxon>Dikarya</taxon>
        <taxon>Ascomycota</taxon>
        <taxon>Pezizomycotina</taxon>
        <taxon>Eurotiomycetes</taxon>
        <taxon>Chaetothyriomycetidae</taxon>
        <taxon>Chaetothyriales</taxon>
        <taxon>Herpotrichiellaceae</taxon>
        <taxon>Cladophialophora</taxon>
    </lineage>
</organism>
<dbReference type="RefSeq" id="XP_007743673.1">
    <property type="nucleotide sequence ID" value="XM_007745483.1"/>
</dbReference>
<feature type="non-terminal residue" evidence="1">
    <location>
        <position position="1"/>
    </location>
</feature>
<dbReference type="GeneID" id="19189600"/>
<reference evidence="1 2" key="1">
    <citation type="submission" date="2013-03" db="EMBL/GenBank/DDBJ databases">
        <title>The Genome Sequence of Cladophialophora psammophila CBS 110553.</title>
        <authorList>
            <consortium name="The Broad Institute Genomics Platform"/>
            <person name="Cuomo C."/>
            <person name="de Hoog S."/>
            <person name="Gorbushina A."/>
            <person name="Walker B."/>
            <person name="Young S.K."/>
            <person name="Zeng Q."/>
            <person name="Gargeya S."/>
            <person name="Fitzgerald M."/>
            <person name="Haas B."/>
            <person name="Abouelleil A."/>
            <person name="Allen A.W."/>
            <person name="Alvarado L."/>
            <person name="Arachchi H.M."/>
            <person name="Berlin A.M."/>
            <person name="Chapman S.B."/>
            <person name="Gainer-Dewar J."/>
            <person name="Goldberg J."/>
            <person name="Griggs A."/>
            <person name="Gujja S."/>
            <person name="Hansen M."/>
            <person name="Howarth C."/>
            <person name="Imamovic A."/>
            <person name="Ireland A."/>
            <person name="Larimer J."/>
            <person name="McCowan C."/>
            <person name="Murphy C."/>
            <person name="Pearson M."/>
            <person name="Poon T.W."/>
            <person name="Priest M."/>
            <person name="Roberts A."/>
            <person name="Saif S."/>
            <person name="Shea T."/>
            <person name="Sisk P."/>
            <person name="Sykes S."/>
            <person name="Wortman J."/>
            <person name="Nusbaum C."/>
            <person name="Birren B."/>
        </authorList>
    </citation>
    <scope>NUCLEOTIDE SEQUENCE [LARGE SCALE GENOMIC DNA]</scope>
    <source>
        <strain evidence="1 2">CBS 110553</strain>
    </source>
</reference>
<dbReference type="InterPro" id="IPR052895">
    <property type="entry name" value="HetReg/Transcr_Mod"/>
</dbReference>
<proteinExistence type="predicted"/>
<dbReference type="Proteomes" id="UP000019471">
    <property type="component" value="Unassembled WGS sequence"/>
</dbReference>
<dbReference type="OrthoDB" id="2157530at2759"/>
<dbReference type="AlphaFoldDB" id="W9X509"/>
<comment type="caution">
    <text evidence="1">The sequence shown here is derived from an EMBL/GenBank/DDBJ whole genome shotgun (WGS) entry which is preliminary data.</text>
</comment>
<name>W9X509_9EURO</name>
<dbReference type="PANTHER" id="PTHR24148:SF80">
    <property type="entry name" value="HETEROKARYON INCOMPATIBILITY DOMAIN-CONTAINING PROTEIN"/>
    <property type="match status" value="1"/>
</dbReference>
<evidence type="ECO:0000313" key="2">
    <source>
        <dbReference type="Proteomes" id="UP000019471"/>
    </source>
</evidence>
<dbReference type="HOGENOM" id="CLU_192402_1_0_1"/>
<keyword evidence="2" id="KW-1185">Reference proteome</keyword>
<accession>W9X509</accession>
<dbReference type="PANTHER" id="PTHR24148">
    <property type="entry name" value="ANKYRIN REPEAT DOMAIN-CONTAINING PROTEIN 39 HOMOLOG-RELATED"/>
    <property type="match status" value="1"/>
</dbReference>
<sequence>FFVTKNGYFGLGPKDTRGGDRVAVLFGSNVPFVLRKRGPGTKYGEWQLIGETYIHGVMKGELIRQWELGFIESADIVLR</sequence>
<protein>
    <submittedName>
        <fullName evidence="1">Uncharacterized protein</fullName>
    </submittedName>
</protein>
<dbReference type="EMBL" id="AMGX01000006">
    <property type="protein sequence ID" value="EXJ72375.1"/>
    <property type="molecule type" value="Genomic_DNA"/>
</dbReference>
<evidence type="ECO:0000313" key="1">
    <source>
        <dbReference type="EMBL" id="EXJ72375.1"/>
    </source>
</evidence>
<gene>
    <name evidence="1" type="ORF">A1O5_04879</name>
</gene>
<dbReference type="STRING" id="1182543.W9X509"/>
<dbReference type="Pfam" id="PF26639">
    <property type="entry name" value="Het-6_barrel"/>
    <property type="match status" value="1"/>
</dbReference>